<evidence type="ECO:0000313" key="12">
    <source>
        <dbReference type="EMBL" id="MFC5951713.1"/>
    </source>
</evidence>
<feature type="compositionally biased region" description="Gly residues" evidence="10">
    <location>
        <begin position="1"/>
        <end position="17"/>
    </location>
</feature>
<sequence>MSATGGDGGAEVAGGRPGPLSAEHPTEPLGRVHARRRALPGVTPRAVSWAPSWAAVGRALLPAAVFVGVRAVGIVVLAMVATRQGTRLGEELGSWDGQWFLGLAQGGYDGVPAGLTDAYGHRSGETPLAFFPGYPATVAVVRFLTGLPLLPAALTATTLAGIAAAHGVARLGELVPGGSRRVGLVLVVLLASTPMGVVFSMAYSEALFCAAAVWSLVFLLRRQWIAAGLAAAAAWLVRPTAAALVAAVGLAALAAVDARRDGLRPWLAAPLAAAGLLGYLGYVATRTGSLTGWFALQQRGWDSRFDGGRATAAFAAEALADARSVMEVATVGILLGAIALLAVSVAQAVRGRLPWPLVAYSAVVLLMDVGSNGLMGSKARLLVPAFTLLLPVAVGLARRTPGTRVTVLVAAVLVSAWFGAYALADWPYAI</sequence>
<keyword evidence="7" id="KW-0256">Endoplasmic reticulum</keyword>
<accession>A0ABW1IDI8</accession>
<keyword evidence="5" id="KW-0808">Transferase</keyword>
<dbReference type="InterPro" id="IPR007315">
    <property type="entry name" value="PIG-V/Gpi18"/>
</dbReference>
<dbReference type="PANTHER" id="PTHR12468:SF2">
    <property type="entry name" value="GPI MANNOSYLTRANSFERASE 2"/>
    <property type="match status" value="1"/>
</dbReference>
<evidence type="ECO:0000256" key="6">
    <source>
        <dbReference type="ARBA" id="ARBA00022692"/>
    </source>
</evidence>
<evidence type="ECO:0000256" key="4">
    <source>
        <dbReference type="ARBA" id="ARBA00022676"/>
    </source>
</evidence>
<keyword evidence="6 11" id="KW-0812">Transmembrane</keyword>
<keyword evidence="3" id="KW-0337">GPI-anchor biosynthesis</keyword>
<dbReference type="PANTHER" id="PTHR12468">
    <property type="entry name" value="GPI MANNOSYLTRANSFERASE 2"/>
    <property type="match status" value="1"/>
</dbReference>
<keyword evidence="9 11" id="KW-0472">Membrane</keyword>
<reference evidence="13" key="1">
    <citation type="journal article" date="2019" name="Int. J. Syst. Evol. Microbiol.">
        <title>The Global Catalogue of Microorganisms (GCM) 10K type strain sequencing project: providing services to taxonomists for standard genome sequencing and annotation.</title>
        <authorList>
            <consortium name="The Broad Institute Genomics Platform"/>
            <consortium name="The Broad Institute Genome Sequencing Center for Infectious Disease"/>
            <person name="Wu L."/>
            <person name="Ma J."/>
        </authorList>
    </citation>
    <scope>NUCLEOTIDE SEQUENCE [LARGE SCALE GENOMIC DNA]</scope>
    <source>
        <strain evidence="13">CGMCC 4.7397</strain>
    </source>
</reference>
<feature type="transmembrane region" description="Helical" evidence="11">
    <location>
        <begin position="224"/>
        <end position="254"/>
    </location>
</feature>
<dbReference type="RefSeq" id="WP_379569923.1">
    <property type="nucleotide sequence ID" value="NZ_JBHSQK010000081.1"/>
</dbReference>
<evidence type="ECO:0000256" key="11">
    <source>
        <dbReference type="SAM" id="Phobius"/>
    </source>
</evidence>
<feature type="transmembrane region" description="Helical" evidence="11">
    <location>
        <begin position="381"/>
        <end position="398"/>
    </location>
</feature>
<feature type="transmembrane region" description="Helical" evidence="11">
    <location>
        <begin position="266"/>
        <end position="284"/>
    </location>
</feature>
<feature type="region of interest" description="Disordered" evidence="10">
    <location>
        <begin position="1"/>
        <end position="31"/>
    </location>
</feature>
<gene>
    <name evidence="12" type="ORF">ACFQH9_25955</name>
</gene>
<evidence type="ECO:0000256" key="1">
    <source>
        <dbReference type="ARBA" id="ARBA00004477"/>
    </source>
</evidence>
<dbReference type="EMBL" id="JBHSQK010000081">
    <property type="protein sequence ID" value="MFC5951713.1"/>
    <property type="molecule type" value="Genomic_DNA"/>
</dbReference>
<evidence type="ECO:0000256" key="7">
    <source>
        <dbReference type="ARBA" id="ARBA00022824"/>
    </source>
</evidence>
<feature type="transmembrane region" description="Helical" evidence="11">
    <location>
        <begin position="59"/>
        <end position="81"/>
    </location>
</feature>
<keyword evidence="4" id="KW-0328">Glycosyltransferase</keyword>
<organism evidence="12 13">
    <name type="scientific">Pseudonocardia lutea</name>
    <dbReference type="NCBI Taxonomy" id="2172015"/>
    <lineage>
        <taxon>Bacteria</taxon>
        <taxon>Bacillati</taxon>
        <taxon>Actinomycetota</taxon>
        <taxon>Actinomycetes</taxon>
        <taxon>Pseudonocardiales</taxon>
        <taxon>Pseudonocardiaceae</taxon>
        <taxon>Pseudonocardia</taxon>
    </lineage>
</organism>
<comment type="pathway">
    <text evidence="2">Glycolipid biosynthesis; glycosylphosphatidylinositol-anchor biosynthesis.</text>
</comment>
<name>A0ABW1IDI8_9PSEU</name>
<keyword evidence="8 11" id="KW-1133">Transmembrane helix</keyword>
<feature type="transmembrane region" description="Helical" evidence="11">
    <location>
        <begin position="405"/>
        <end position="424"/>
    </location>
</feature>
<evidence type="ECO:0000313" key="13">
    <source>
        <dbReference type="Proteomes" id="UP001596119"/>
    </source>
</evidence>
<dbReference type="Proteomes" id="UP001596119">
    <property type="component" value="Unassembled WGS sequence"/>
</dbReference>
<evidence type="ECO:0000256" key="3">
    <source>
        <dbReference type="ARBA" id="ARBA00022502"/>
    </source>
</evidence>
<protein>
    <recommendedName>
        <fullName evidence="14">Integral membrane protein</fullName>
    </recommendedName>
</protein>
<keyword evidence="13" id="KW-1185">Reference proteome</keyword>
<evidence type="ECO:0000256" key="8">
    <source>
        <dbReference type="ARBA" id="ARBA00022989"/>
    </source>
</evidence>
<comment type="subcellular location">
    <subcellularLocation>
        <location evidence="1">Endoplasmic reticulum membrane</location>
        <topology evidence="1">Multi-pass membrane protein</topology>
    </subcellularLocation>
</comment>
<feature type="transmembrane region" description="Helical" evidence="11">
    <location>
        <begin position="328"/>
        <end position="345"/>
    </location>
</feature>
<evidence type="ECO:0000256" key="9">
    <source>
        <dbReference type="ARBA" id="ARBA00023136"/>
    </source>
</evidence>
<evidence type="ECO:0000256" key="2">
    <source>
        <dbReference type="ARBA" id="ARBA00004687"/>
    </source>
</evidence>
<proteinExistence type="predicted"/>
<evidence type="ECO:0008006" key="14">
    <source>
        <dbReference type="Google" id="ProtNLM"/>
    </source>
</evidence>
<evidence type="ECO:0000256" key="5">
    <source>
        <dbReference type="ARBA" id="ARBA00022679"/>
    </source>
</evidence>
<comment type="caution">
    <text evidence="12">The sequence shown here is derived from an EMBL/GenBank/DDBJ whole genome shotgun (WGS) entry which is preliminary data.</text>
</comment>
<evidence type="ECO:0000256" key="10">
    <source>
        <dbReference type="SAM" id="MobiDB-lite"/>
    </source>
</evidence>